<comment type="similarity">
    <text evidence="1">Belongs to the beta-lactamase family.</text>
</comment>
<dbReference type="Gene3D" id="3.40.710.10">
    <property type="entry name" value="DD-peptidase/beta-lactamase superfamily"/>
    <property type="match status" value="1"/>
</dbReference>
<feature type="domain" description="Beta-lactamase-related" evidence="2">
    <location>
        <begin position="43"/>
        <end position="342"/>
    </location>
</feature>
<keyword evidence="4" id="KW-1185">Reference proteome</keyword>
<gene>
    <name evidence="3" type="ORF">ACFSC0_14955</name>
</gene>
<reference evidence="4" key="1">
    <citation type="journal article" date="2019" name="Int. J. Syst. Evol. Microbiol.">
        <title>The Global Catalogue of Microorganisms (GCM) 10K type strain sequencing project: providing services to taxonomists for standard genome sequencing and annotation.</title>
        <authorList>
            <consortium name="The Broad Institute Genomics Platform"/>
            <consortium name="The Broad Institute Genome Sequencing Center for Infectious Disease"/>
            <person name="Wu L."/>
            <person name="Ma J."/>
        </authorList>
    </citation>
    <scope>NUCLEOTIDE SEQUENCE [LARGE SCALE GENOMIC DNA]</scope>
    <source>
        <strain evidence="4">DFY28</strain>
    </source>
</reference>
<dbReference type="PANTHER" id="PTHR22935:SF95">
    <property type="entry name" value="BETA-LACTAMASE-LIKE 1-RELATED"/>
    <property type="match status" value="1"/>
</dbReference>
<evidence type="ECO:0000313" key="4">
    <source>
        <dbReference type="Proteomes" id="UP001597237"/>
    </source>
</evidence>
<evidence type="ECO:0000259" key="2">
    <source>
        <dbReference type="Pfam" id="PF00144"/>
    </source>
</evidence>
<evidence type="ECO:0000313" key="3">
    <source>
        <dbReference type="EMBL" id="MFD1784701.1"/>
    </source>
</evidence>
<accession>A0ABW4N3S4</accession>
<proteinExistence type="inferred from homology"/>
<evidence type="ECO:0000256" key="1">
    <source>
        <dbReference type="ARBA" id="ARBA00038473"/>
    </source>
</evidence>
<dbReference type="RefSeq" id="WP_377280840.1">
    <property type="nucleotide sequence ID" value="NZ_JBHRSI010000002.1"/>
</dbReference>
<dbReference type="InterPro" id="IPR012338">
    <property type="entry name" value="Beta-lactam/transpept-like"/>
</dbReference>
<dbReference type="EMBL" id="JBHUEY010000006">
    <property type="protein sequence ID" value="MFD1784701.1"/>
    <property type="molecule type" value="Genomic_DNA"/>
</dbReference>
<sequence length="453" mass="47865">MDISRRAFQLAGLSAWLGGAAAAQPGSAPDEARIGAILRERVDEQKKAVGLVVGRLTPAGVSFDAYGARGRHSNGRTVFRIASLTKLFTALLLADMATRGEVGLDEPVSDHLPPELRLPTSPGRPITFADLATHTAGLPFRAPDQAVGPGAPPYRLEQLQRFLAGLTLEEPPGQKWLYSNVGYALLGQALSQRAGARYTVLLRERIAFPLGLQATAVVPARTMRSRLATGHDEDLRPLPPSRFEVMAPSGGLWSCAADLVRFLSAFTDPASPLSRAAALMLAATRPAPGLRAQQALGWEVHGQGEAGYLSKDGLADDGFTAAIVCDPPAGRGVVVLSNTAIGVSDIARHLLRPDYPLAKAYRITTLPAEALGRYVGRYQAPTGAVFVVSTSDVGLLLQIPGAPLMPIAPTGADAFVQPQVGVEVDFRIGPDGRPAGFVLRSAGRPPLEARRIE</sequence>
<dbReference type="Pfam" id="PF00144">
    <property type="entry name" value="Beta-lactamase"/>
    <property type="match status" value="1"/>
</dbReference>
<protein>
    <submittedName>
        <fullName evidence="3">Serine hydrolase</fullName>
    </submittedName>
</protein>
<dbReference type="GO" id="GO:0016787">
    <property type="term" value="F:hydrolase activity"/>
    <property type="evidence" value="ECO:0007669"/>
    <property type="project" value="UniProtKB-KW"/>
</dbReference>
<organism evidence="3 4">
    <name type="scientific">Phenylobacterium terrae</name>
    <dbReference type="NCBI Taxonomy" id="2665495"/>
    <lineage>
        <taxon>Bacteria</taxon>
        <taxon>Pseudomonadati</taxon>
        <taxon>Pseudomonadota</taxon>
        <taxon>Alphaproteobacteria</taxon>
        <taxon>Caulobacterales</taxon>
        <taxon>Caulobacteraceae</taxon>
        <taxon>Phenylobacterium</taxon>
    </lineage>
</organism>
<dbReference type="InterPro" id="IPR001466">
    <property type="entry name" value="Beta-lactam-related"/>
</dbReference>
<comment type="caution">
    <text evidence="3">The sequence shown here is derived from an EMBL/GenBank/DDBJ whole genome shotgun (WGS) entry which is preliminary data.</text>
</comment>
<dbReference type="InterPro" id="IPR051478">
    <property type="entry name" value="Beta-lactamase-like_AB/R"/>
</dbReference>
<dbReference type="Proteomes" id="UP001597237">
    <property type="component" value="Unassembled WGS sequence"/>
</dbReference>
<name>A0ABW4N3S4_9CAUL</name>
<dbReference type="SUPFAM" id="SSF56601">
    <property type="entry name" value="beta-lactamase/transpeptidase-like"/>
    <property type="match status" value="1"/>
</dbReference>
<keyword evidence="3" id="KW-0378">Hydrolase</keyword>
<dbReference type="PANTHER" id="PTHR22935">
    <property type="entry name" value="PENICILLIN-BINDING PROTEIN"/>
    <property type="match status" value="1"/>
</dbReference>